<dbReference type="Proteomes" id="UP001219901">
    <property type="component" value="Chromosome"/>
</dbReference>
<dbReference type="SUPFAM" id="SSF55144">
    <property type="entry name" value="LigT-like"/>
    <property type="match status" value="1"/>
</dbReference>
<evidence type="ECO:0000313" key="1">
    <source>
        <dbReference type="EMBL" id="MDG0868045.1"/>
    </source>
</evidence>
<accession>A0AAJ5ZKJ0</accession>
<organism evidence="2 3">
    <name type="scientific">Candidatus Lucifugimonas marina</name>
    <dbReference type="NCBI Taxonomy" id="3038979"/>
    <lineage>
        <taxon>Bacteria</taxon>
        <taxon>Bacillati</taxon>
        <taxon>Chloroflexota</taxon>
        <taxon>Dehalococcoidia</taxon>
        <taxon>SAR202 cluster</taxon>
        <taxon>Candidatus Lucifugimonadales</taxon>
        <taxon>Candidatus Lucifugimonadaceae</taxon>
        <taxon>Candidatus Lucifugimonas</taxon>
    </lineage>
</organism>
<dbReference type="Pfam" id="PF13563">
    <property type="entry name" value="2_5_RNA_ligase2"/>
    <property type="match status" value="1"/>
</dbReference>
<protein>
    <recommendedName>
        <fullName evidence="5">2'-5' RNA ligase family protein</fullName>
    </recommendedName>
</protein>
<dbReference type="RefSeq" id="WP_342827006.1">
    <property type="nucleotide sequence ID" value="NZ_CP046146.1"/>
</dbReference>
<dbReference type="EMBL" id="CP046147">
    <property type="protein sequence ID" value="WFG40411.1"/>
    <property type="molecule type" value="Genomic_DNA"/>
</dbReference>
<reference evidence="3" key="3">
    <citation type="submission" date="2023-06" db="EMBL/GenBank/DDBJ databases">
        <title>Pangenomics reveal diversification of enzyme families and niche specialization in globally abundant SAR202 bacteria.</title>
        <authorList>
            <person name="Saw J.H.W."/>
        </authorList>
    </citation>
    <scope>NUCLEOTIDE SEQUENCE [LARGE SCALE GENOMIC DNA]</scope>
    <source>
        <strain evidence="3">JH1073</strain>
    </source>
</reference>
<dbReference type="Proteomes" id="UP001321249">
    <property type="component" value="Unassembled WGS sequence"/>
</dbReference>
<reference evidence="3 4" key="1">
    <citation type="submission" date="2019-11" db="EMBL/GenBank/DDBJ databases">
        <authorList>
            <person name="Cho J.-C."/>
        </authorList>
    </citation>
    <scope>NUCLEOTIDE SEQUENCE [LARGE SCALE GENOMIC DNA]</scope>
    <source>
        <strain evidence="2 3">JH1073</strain>
        <strain evidence="1 4">JH702</strain>
    </source>
</reference>
<evidence type="ECO:0000313" key="3">
    <source>
        <dbReference type="Proteomes" id="UP001219901"/>
    </source>
</evidence>
<proteinExistence type="predicted"/>
<name>A0AAJ5ZKJ0_9CHLR</name>
<keyword evidence="3" id="KW-1185">Reference proteome</keyword>
<sequence>MTDHVDANALPNDKFGYRIYGVMAHLPEPQASEVRKFHKIIGADDLATKPHCSIDNFWGPDDLESVKAALKLVAARQKPFETSVDFDGLRVGKWGCAYEIKSTPEHLALQAAVEEAMLPLTKRLRPPGTYWPHTTMVLDAKSEEFPLMETNLEKIDMTGRMKFDTISLIGRIGPSRGGEYEILENYPLLG</sequence>
<gene>
    <name evidence="1" type="ORF">GKO46_13335</name>
    <name evidence="2" type="ORF">GKO48_12615</name>
</gene>
<evidence type="ECO:0000313" key="2">
    <source>
        <dbReference type="EMBL" id="WFG40411.1"/>
    </source>
</evidence>
<reference evidence="2" key="2">
    <citation type="journal article" date="2023" name="Nat. Commun.">
        <title>Cultivation of marine bacteria of the SAR202 clade.</title>
        <authorList>
            <person name="Lim Y."/>
            <person name="Seo J.H."/>
            <person name="Giovannoni S.J."/>
            <person name="Kang I."/>
            <person name="Cho J.C."/>
        </authorList>
    </citation>
    <scope>NUCLEOTIDE SEQUENCE</scope>
    <source>
        <strain evidence="2">JH1073</strain>
    </source>
</reference>
<dbReference type="EMBL" id="WMBE01000006">
    <property type="protein sequence ID" value="MDG0868045.1"/>
    <property type="molecule type" value="Genomic_DNA"/>
</dbReference>
<evidence type="ECO:0008006" key="5">
    <source>
        <dbReference type="Google" id="ProtNLM"/>
    </source>
</evidence>
<dbReference type="Gene3D" id="3.90.1140.10">
    <property type="entry name" value="Cyclic phosphodiesterase"/>
    <property type="match status" value="1"/>
</dbReference>
<dbReference type="AlphaFoldDB" id="A0AAJ5ZKJ0"/>
<evidence type="ECO:0000313" key="4">
    <source>
        <dbReference type="Proteomes" id="UP001321249"/>
    </source>
</evidence>
<dbReference type="InterPro" id="IPR009097">
    <property type="entry name" value="Cyclic_Pdiesterase"/>
</dbReference>